<proteinExistence type="predicted"/>
<comment type="caution">
    <text evidence="1">The sequence shown here is derived from an EMBL/GenBank/DDBJ whole genome shotgun (WGS) entry which is preliminary data.</text>
</comment>
<dbReference type="AlphaFoldDB" id="A0A7V6A3U6"/>
<sequence>MSDQQTPITPEMTILEVLSRYRQTEAVFRRYELETGVCLLCHDLFESLEDVAACHRLDLPRLLKELHLAAEITGPETHKK</sequence>
<dbReference type="SUPFAM" id="SSF140683">
    <property type="entry name" value="SP0561-like"/>
    <property type="match status" value="1"/>
</dbReference>
<organism evidence="1">
    <name type="scientific">Desulfobacca acetoxidans</name>
    <dbReference type="NCBI Taxonomy" id="60893"/>
    <lineage>
        <taxon>Bacteria</taxon>
        <taxon>Pseudomonadati</taxon>
        <taxon>Thermodesulfobacteriota</taxon>
        <taxon>Desulfobaccia</taxon>
        <taxon>Desulfobaccales</taxon>
        <taxon>Desulfobaccaceae</taxon>
        <taxon>Desulfobacca</taxon>
    </lineage>
</organism>
<dbReference type="InterPro" id="IPR038062">
    <property type="entry name" value="ScdA-like_N_sf"/>
</dbReference>
<dbReference type="EMBL" id="DTGR01000137">
    <property type="protein sequence ID" value="HHS29782.1"/>
    <property type="molecule type" value="Genomic_DNA"/>
</dbReference>
<reference evidence="1" key="1">
    <citation type="journal article" date="2020" name="mSystems">
        <title>Genome- and Community-Level Interaction Insights into Carbon Utilization and Element Cycling Functions of Hydrothermarchaeota in Hydrothermal Sediment.</title>
        <authorList>
            <person name="Zhou Z."/>
            <person name="Liu Y."/>
            <person name="Xu W."/>
            <person name="Pan J."/>
            <person name="Luo Z.H."/>
            <person name="Li M."/>
        </authorList>
    </citation>
    <scope>NUCLEOTIDE SEQUENCE [LARGE SCALE GENOMIC DNA]</scope>
    <source>
        <strain evidence="1">SpSt-767</strain>
    </source>
</reference>
<name>A0A7V6A3U6_9BACT</name>
<accession>A0A7V6A3U6</accession>
<gene>
    <name evidence="1" type="ORF">ENV52_08790</name>
</gene>
<evidence type="ECO:0000313" key="1">
    <source>
        <dbReference type="EMBL" id="HHS29782.1"/>
    </source>
</evidence>
<protein>
    <recommendedName>
        <fullName evidence="2">DUF1858 domain-containing protein</fullName>
    </recommendedName>
</protein>
<evidence type="ECO:0008006" key="2">
    <source>
        <dbReference type="Google" id="ProtNLM"/>
    </source>
</evidence>
<dbReference type="Gene3D" id="1.10.3910.10">
    <property type="entry name" value="SP0561-like"/>
    <property type="match status" value="1"/>
</dbReference>